<dbReference type="GeneID" id="36528376"/>
<name>A0A2I1CJE5_ASPN1</name>
<protein>
    <submittedName>
        <fullName evidence="1">Uncharacterized protein</fullName>
    </submittedName>
</protein>
<dbReference type="AlphaFoldDB" id="A0A2I1CJE5"/>
<dbReference type="EMBL" id="MSZS01000002">
    <property type="protein sequence ID" value="PKX97748.1"/>
    <property type="molecule type" value="Genomic_DNA"/>
</dbReference>
<dbReference type="RefSeq" id="XP_024686343.1">
    <property type="nucleotide sequence ID" value="XM_024821050.1"/>
</dbReference>
<evidence type="ECO:0000313" key="1">
    <source>
        <dbReference type="EMBL" id="PKX97748.1"/>
    </source>
</evidence>
<organism evidence="1 2">
    <name type="scientific">Aspergillus novofumigatus (strain IBT 16806)</name>
    <dbReference type="NCBI Taxonomy" id="1392255"/>
    <lineage>
        <taxon>Eukaryota</taxon>
        <taxon>Fungi</taxon>
        <taxon>Dikarya</taxon>
        <taxon>Ascomycota</taxon>
        <taxon>Pezizomycotina</taxon>
        <taxon>Eurotiomycetes</taxon>
        <taxon>Eurotiomycetidae</taxon>
        <taxon>Eurotiales</taxon>
        <taxon>Aspergillaceae</taxon>
        <taxon>Aspergillus</taxon>
        <taxon>Aspergillus subgen. Fumigati</taxon>
    </lineage>
</organism>
<sequence>MRSDNTLLLLKCYIWYRLVYSSAPAEQLLVLLSSAAFALVCPPSLQSSLNERDIRLIRRQGDSERTAWPPLKLRDCSGEYVLARATFWRIGTDRPAARSH</sequence>
<reference evidence="2" key="1">
    <citation type="journal article" date="2018" name="Proc. Natl. Acad. Sci. U.S.A.">
        <title>Linking secondary metabolites to gene clusters through genome sequencing of six diverse Aspergillus species.</title>
        <authorList>
            <person name="Kaerboelling I."/>
            <person name="Vesth T.C."/>
            <person name="Frisvad J.C."/>
            <person name="Nybo J.L."/>
            <person name="Theobald S."/>
            <person name="Kuo A."/>
            <person name="Bowyer P."/>
            <person name="Matsuda Y."/>
            <person name="Mondo S."/>
            <person name="Lyhne E.K."/>
            <person name="Kogle M.E."/>
            <person name="Clum A."/>
            <person name="Lipzen A."/>
            <person name="Salamov A."/>
            <person name="Ngan C.Y."/>
            <person name="Daum C."/>
            <person name="Chiniquy J."/>
            <person name="Barry K."/>
            <person name="LaButti K."/>
            <person name="Haridas S."/>
            <person name="Simmons B.A."/>
            <person name="Magnuson J.K."/>
            <person name="Mortensen U.H."/>
            <person name="Larsen T.O."/>
            <person name="Grigoriev I.V."/>
            <person name="Baker S.E."/>
            <person name="Andersen M.R."/>
        </authorList>
    </citation>
    <scope>NUCLEOTIDE SEQUENCE [LARGE SCALE GENOMIC DNA]</scope>
    <source>
        <strain evidence="2">IBT 16806</strain>
    </source>
</reference>
<gene>
    <name evidence="1" type="ORF">P174DRAFT_116745</name>
</gene>
<dbReference type="Proteomes" id="UP000234474">
    <property type="component" value="Unassembled WGS sequence"/>
</dbReference>
<proteinExistence type="predicted"/>
<keyword evidence="2" id="KW-1185">Reference proteome</keyword>
<accession>A0A2I1CJE5</accession>
<comment type="caution">
    <text evidence="1">The sequence shown here is derived from an EMBL/GenBank/DDBJ whole genome shotgun (WGS) entry which is preliminary data.</text>
</comment>
<dbReference type="VEuPathDB" id="FungiDB:P174DRAFT_116745"/>
<evidence type="ECO:0000313" key="2">
    <source>
        <dbReference type="Proteomes" id="UP000234474"/>
    </source>
</evidence>